<name>A0A6H2H7M9_9BURK</name>
<sequence>MQNSPLTGKPVFIHSPLQTNLEIQVPDNKHAVKVNSEPLPPSASSSVTSQSSLLERSVATAETTSSKSDRKSSVITSQDFENLNLDNSTKILNFVRVFDLENLLSGSSPDSYLKKESIDLNDPLFYESFSKVNFSKLSLPFIKILVEHGLNLDTENYISLMNERIVLLNHVNNDSFNETLNMALLTQAPVPTIPFNQQNKDNAKLFNENIRFFASQTSTDQIKESINASETGLGIESALKSFDAGKIERYDKTQGLHAQLNEIFPKVISTIITEYLNESPDKDSKRPPDPPAEPDPANCCVIL</sequence>
<feature type="compositionally biased region" description="Low complexity" evidence="1">
    <location>
        <begin position="42"/>
        <end position="53"/>
    </location>
</feature>
<evidence type="ECO:0000313" key="2">
    <source>
        <dbReference type="EMBL" id="QJC55868.1"/>
    </source>
</evidence>
<dbReference type="Proteomes" id="UP000502041">
    <property type="component" value="Chromosome"/>
</dbReference>
<dbReference type="EMBL" id="CP051461">
    <property type="protein sequence ID" value="QJC55868.1"/>
    <property type="molecule type" value="Genomic_DNA"/>
</dbReference>
<keyword evidence="3" id="KW-1185">Reference proteome</keyword>
<feature type="region of interest" description="Disordered" evidence="1">
    <location>
        <begin position="278"/>
        <end position="297"/>
    </location>
</feature>
<accession>A0A6H2H7M9</accession>
<proteinExistence type="predicted"/>
<evidence type="ECO:0000313" key="3">
    <source>
        <dbReference type="Proteomes" id="UP000502041"/>
    </source>
</evidence>
<evidence type="ECO:0000256" key="1">
    <source>
        <dbReference type="SAM" id="MobiDB-lite"/>
    </source>
</evidence>
<protein>
    <submittedName>
        <fullName evidence="2">Uncharacterized protein</fullName>
    </submittedName>
</protein>
<dbReference type="RefSeq" id="WP_168921666.1">
    <property type="nucleotide sequence ID" value="NZ_CP051461.1"/>
</dbReference>
<gene>
    <name evidence="2" type="ORF">HC248_01152</name>
</gene>
<dbReference type="KEGG" id="pvac:HC248_01152"/>
<feature type="compositionally biased region" description="Basic and acidic residues" evidence="1">
    <location>
        <begin position="279"/>
        <end position="288"/>
    </location>
</feature>
<dbReference type="AlphaFoldDB" id="A0A6H2H7M9"/>
<feature type="region of interest" description="Disordered" evidence="1">
    <location>
        <begin position="32"/>
        <end position="53"/>
    </location>
</feature>
<organism evidence="2 3">
    <name type="scientific">Polaromonas vacuolata</name>
    <dbReference type="NCBI Taxonomy" id="37448"/>
    <lineage>
        <taxon>Bacteria</taxon>
        <taxon>Pseudomonadati</taxon>
        <taxon>Pseudomonadota</taxon>
        <taxon>Betaproteobacteria</taxon>
        <taxon>Burkholderiales</taxon>
        <taxon>Comamonadaceae</taxon>
        <taxon>Polaromonas</taxon>
    </lineage>
</organism>
<reference evidence="2 3" key="1">
    <citation type="submission" date="2020-04" db="EMBL/GenBank/DDBJ databases">
        <title>Complete genome of a Psychrophilic, Marine, Gas Vacuolate Bacterium Polaromonas vacuolata KCTC 22033T.</title>
        <authorList>
            <person name="Hwang K."/>
            <person name="Kim K.M."/>
        </authorList>
    </citation>
    <scope>NUCLEOTIDE SEQUENCE [LARGE SCALE GENOMIC DNA]</scope>
    <source>
        <strain evidence="2 3">KCTC 22033</strain>
    </source>
</reference>